<accession>A0A1F7RX16</accession>
<dbReference type="AlphaFoldDB" id="A0A1F7RX16"/>
<organism evidence="2 3">
    <name type="scientific">Candidatus Schekmanbacteria bacterium RBG_16_38_10</name>
    <dbReference type="NCBI Taxonomy" id="1817879"/>
    <lineage>
        <taxon>Bacteria</taxon>
        <taxon>Candidatus Schekmaniibacteriota</taxon>
    </lineage>
</organism>
<evidence type="ECO:0000313" key="3">
    <source>
        <dbReference type="Proteomes" id="UP000178797"/>
    </source>
</evidence>
<dbReference type="PANTHER" id="PTHR22916">
    <property type="entry name" value="GLYCOSYLTRANSFERASE"/>
    <property type="match status" value="1"/>
</dbReference>
<protein>
    <recommendedName>
        <fullName evidence="1">Glycosyltransferase 2-like domain-containing protein</fullName>
    </recommendedName>
</protein>
<dbReference type="SUPFAM" id="SSF53448">
    <property type="entry name" value="Nucleotide-diphospho-sugar transferases"/>
    <property type="match status" value="1"/>
</dbReference>
<proteinExistence type="predicted"/>
<dbReference type="Pfam" id="PF00535">
    <property type="entry name" value="Glycos_transf_2"/>
    <property type="match status" value="1"/>
</dbReference>
<evidence type="ECO:0000259" key="1">
    <source>
        <dbReference type="Pfam" id="PF00535"/>
    </source>
</evidence>
<feature type="domain" description="Glycosyltransferase 2-like" evidence="1">
    <location>
        <begin position="8"/>
        <end position="140"/>
    </location>
</feature>
<reference evidence="2 3" key="1">
    <citation type="journal article" date="2016" name="Nat. Commun.">
        <title>Thousands of microbial genomes shed light on interconnected biogeochemical processes in an aquifer system.</title>
        <authorList>
            <person name="Anantharaman K."/>
            <person name="Brown C.T."/>
            <person name="Hug L.A."/>
            <person name="Sharon I."/>
            <person name="Castelle C.J."/>
            <person name="Probst A.J."/>
            <person name="Thomas B.C."/>
            <person name="Singh A."/>
            <person name="Wilkins M.J."/>
            <person name="Karaoz U."/>
            <person name="Brodie E.L."/>
            <person name="Williams K.H."/>
            <person name="Hubbard S.S."/>
            <person name="Banfield J.F."/>
        </authorList>
    </citation>
    <scope>NUCLEOTIDE SEQUENCE [LARGE SCALE GENOMIC DNA]</scope>
</reference>
<gene>
    <name evidence="2" type="ORF">A2W05_01200</name>
</gene>
<dbReference type="PANTHER" id="PTHR22916:SF3">
    <property type="entry name" value="UDP-GLCNAC:BETAGAL BETA-1,3-N-ACETYLGLUCOSAMINYLTRANSFERASE-LIKE PROTEIN 1"/>
    <property type="match status" value="1"/>
</dbReference>
<name>A0A1F7RX16_9BACT</name>
<dbReference type="InterPro" id="IPR001173">
    <property type="entry name" value="Glyco_trans_2-like"/>
</dbReference>
<dbReference type="GO" id="GO:0016758">
    <property type="term" value="F:hexosyltransferase activity"/>
    <property type="evidence" value="ECO:0007669"/>
    <property type="project" value="UniProtKB-ARBA"/>
</dbReference>
<dbReference type="EMBL" id="MGDE01000109">
    <property type="protein sequence ID" value="OGL46001.1"/>
    <property type="molecule type" value="Genomic_DNA"/>
</dbReference>
<dbReference type="InterPro" id="IPR029044">
    <property type="entry name" value="Nucleotide-diphossugar_trans"/>
</dbReference>
<sequence>MDNTGLVSIIIPTFNCRKYIRHAIESALAQTYKNIEIIVVDDGSTDNTREEIEDLISEKGISYIYQANKGLPGARNTGIKHSSGEYLVFLDSDDVILPEKITTQVSFIKEHPDVCLVYSRYQYFKNDNPDDVVSHPYALLRGHLYKELIRANFFIVHSVLVKKECVEKVGGFDESFMAFEDWDLWIRMAESGCQFDYIDEILCLCRLRPDSMCMDWDRIFKSWKKVINKILTTSSSLTPDERIALKHTDIYKSWEIIYYQLRSSEGEKSPSDLQDTIKATRNLYDLIPYSIRGKNAIHKREECLSSDTNEIIESVMLIMDLYEKVYKCTASNQEKDAVIKQKDSMIIKMRDSLSWKITAPLRKMESLISRFIR</sequence>
<evidence type="ECO:0000313" key="2">
    <source>
        <dbReference type="EMBL" id="OGL46001.1"/>
    </source>
</evidence>
<dbReference type="Gene3D" id="3.90.550.10">
    <property type="entry name" value="Spore Coat Polysaccharide Biosynthesis Protein SpsA, Chain A"/>
    <property type="match status" value="1"/>
</dbReference>
<comment type="caution">
    <text evidence="2">The sequence shown here is derived from an EMBL/GenBank/DDBJ whole genome shotgun (WGS) entry which is preliminary data.</text>
</comment>
<dbReference type="Proteomes" id="UP000178797">
    <property type="component" value="Unassembled WGS sequence"/>
</dbReference>